<feature type="region of interest" description="Disordered" evidence="4">
    <location>
        <begin position="233"/>
        <end position="259"/>
    </location>
</feature>
<dbReference type="EMBL" id="CP080095">
    <property type="protein sequence ID" value="QYD68014.1"/>
    <property type="molecule type" value="Genomic_DNA"/>
</dbReference>
<dbReference type="Proteomes" id="UP000826462">
    <property type="component" value="Chromosome 1"/>
</dbReference>
<feature type="domain" description="HTH gntR-type" evidence="5">
    <location>
        <begin position="4"/>
        <end position="71"/>
    </location>
</feature>
<dbReference type="InterPro" id="IPR036390">
    <property type="entry name" value="WH_DNA-bd_sf"/>
</dbReference>
<dbReference type="SMART" id="SM00345">
    <property type="entry name" value="HTH_GNTR"/>
    <property type="match status" value="1"/>
</dbReference>
<dbReference type="Pfam" id="PF07729">
    <property type="entry name" value="FCD"/>
    <property type="match status" value="1"/>
</dbReference>
<gene>
    <name evidence="6" type="ORF">KZJ38_17245</name>
</gene>
<evidence type="ECO:0000256" key="4">
    <source>
        <dbReference type="SAM" id="MobiDB-lite"/>
    </source>
</evidence>
<evidence type="ECO:0000259" key="5">
    <source>
        <dbReference type="PROSITE" id="PS50949"/>
    </source>
</evidence>
<protein>
    <submittedName>
        <fullName evidence="6">GntR family transcriptional regulator</fullName>
    </submittedName>
</protein>
<dbReference type="SUPFAM" id="SSF48008">
    <property type="entry name" value="GntR ligand-binding domain-like"/>
    <property type="match status" value="1"/>
</dbReference>
<keyword evidence="3" id="KW-0804">Transcription</keyword>
<keyword evidence="7" id="KW-1185">Reference proteome</keyword>
<keyword evidence="2" id="KW-0238">DNA-binding</keyword>
<organism evidence="6 7">
    <name type="scientific">Paraburkholderia edwinii</name>
    <dbReference type="NCBI Taxonomy" id="2861782"/>
    <lineage>
        <taxon>Bacteria</taxon>
        <taxon>Pseudomonadati</taxon>
        <taxon>Pseudomonadota</taxon>
        <taxon>Betaproteobacteria</taxon>
        <taxon>Burkholderiales</taxon>
        <taxon>Burkholderiaceae</taxon>
        <taxon>Paraburkholderia</taxon>
    </lineage>
</organism>
<dbReference type="InterPro" id="IPR000524">
    <property type="entry name" value="Tscrpt_reg_HTH_GntR"/>
</dbReference>
<accession>A0ABX8UGX4</accession>
<dbReference type="PANTHER" id="PTHR43537">
    <property type="entry name" value="TRANSCRIPTIONAL REGULATOR, GNTR FAMILY"/>
    <property type="match status" value="1"/>
</dbReference>
<dbReference type="RefSeq" id="WP_219797407.1">
    <property type="nucleotide sequence ID" value="NZ_CP080095.1"/>
</dbReference>
<dbReference type="PANTHER" id="PTHR43537:SF53">
    <property type="entry name" value="HTH-TYPE TRANSCRIPTIONAL REPRESSOR NANR"/>
    <property type="match status" value="1"/>
</dbReference>
<evidence type="ECO:0000256" key="2">
    <source>
        <dbReference type="ARBA" id="ARBA00023125"/>
    </source>
</evidence>
<evidence type="ECO:0000256" key="1">
    <source>
        <dbReference type="ARBA" id="ARBA00023015"/>
    </source>
</evidence>
<dbReference type="PRINTS" id="PR00035">
    <property type="entry name" value="HTHGNTR"/>
</dbReference>
<keyword evidence="1" id="KW-0805">Transcription regulation</keyword>
<proteinExistence type="predicted"/>
<name>A0ABX8UGX4_9BURK</name>
<dbReference type="Gene3D" id="1.10.10.10">
    <property type="entry name" value="Winged helix-like DNA-binding domain superfamily/Winged helix DNA-binding domain"/>
    <property type="match status" value="1"/>
</dbReference>
<dbReference type="InterPro" id="IPR011711">
    <property type="entry name" value="GntR_C"/>
</dbReference>
<evidence type="ECO:0000313" key="6">
    <source>
        <dbReference type="EMBL" id="QYD68014.1"/>
    </source>
</evidence>
<reference evidence="6 7" key="1">
    <citation type="submission" date="2021-07" db="EMBL/GenBank/DDBJ databases">
        <title>Paraburkholderia edwinii protects Aspergillus sp. from phenazines by acting as a toxin sponge.</title>
        <authorList>
            <person name="Dahlstrom K.M."/>
            <person name="Newman D.K."/>
        </authorList>
    </citation>
    <scope>NUCLEOTIDE SEQUENCE [LARGE SCALE GENOMIC DNA]</scope>
    <source>
        <strain evidence="6 7">Pe01</strain>
    </source>
</reference>
<dbReference type="PROSITE" id="PS50949">
    <property type="entry name" value="HTH_GNTR"/>
    <property type="match status" value="1"/>
</dbReference>
<dbReference type="Gene3D" id="1.20.120.530">
    <property type="entry name" value="GntR ligand-binding domain-like"/>
    <property type="match status" value="1"/>
</dbReference>
<dbReference type="Pfam" id="PF00392">
    <property type="entry name" value="GntR"/>
    <property type="match status" value="1"/>
</dbReference>
<evidence type="ECO:0000313" key="7">
    <source>
        <dbReference type="Proteomes" id="UP000826462"/>
    </source>
</evidence>
<dbReference type="SUPFAM" id="SSF46785">
    <property type="entry name" value="Winged helix' DNA-binding domain"/>
    <property type="match status" value="1"/>
</dbReference>
<dbReference type="InterPro" id="IPR036388">
    <property type="entry name" value="WH-like_DNA-bd_sf"/>
</dbReference>
<dbReference type="SMART" id="SM00895">
    <property type="entry name" value="FCD"/>
    <property type="match status" value="1"/>
</dbReference>
<dbReference type="InterPro" id="IPR008920">
    <property type="entry name" value="TF_FadR/GntR_C"/>
</dbReference>
<evidence type="ECO:0000256" key="3">
    <source>
        <dbReference type="ARBA" id="ARBA00023163"/>
    </source>
</evidence>
<sequence>MTSVSRADVAYLSMRQAIVEQALVPGTKLPEDALAAHFGVSRTLIRAALARLANEGLIDTGNKRSATVARPSREEAKAVFEVRRCLEVEVVRLVAQNWQPAFVALLDEHVRREEAARGAGAKLELRVASEFHMLLAQLSGNALMERYVSEVVSRCSLILAVHGHEPSQECGMREHRTLIAALRKRDVALAQQLMSDHLQALEARSLVDRAEAARPDIVDILGRYSAAFAPADQSPARAGAGARKPRAARERSAKRAGSA</sequence>